<dbReference type="AlphaFoldDB" id="A0A5B0SK95"/>
<feature type="domain" description="CxC1-like cysteine cluster associated with KDZ transposases" evidence="2">
    <location>
        <begin position="123"/>
        <end position="209"/>
    </location>
</feature>
<evidence type="ECO:0000313" key="4">
    <source>
        <dbReference type="Proteomes" id="UP000325313"/>
    </source>
</evidence>
<feature type="compositionally biased region" description="Low complexity" evidence="1">
    <location>
        <begin position="284"/>
        <end position="315"/>
    </location>
</feature>
<feature type="region of interest" description="Disordered" evidence="1">
    <location>
        <begin position="19"/>
        <end position="90"/>
    </location>
</feature>
<reference evidence="3 4" key="1">
    <citation type="submission" date="2019-05" db="EMBL/GenBank/DDBJ databases">
        <title>Emergence of the Ug99 lineage of the wheat stem rust pathogen through somatic hybridization.</title>
        <authorList>
            <person name="Li F."/>
            <person name="Upadhyaya N.M."/>
            <person name="Sperschneider J."/>
            <person name="Matny O."/>
            <person name="Nguyen-Phuc H."/>
            <person name="Mago R."/>
            <person name="Raley C."/>
            <person name="Miller M.E."/>
            <person name="Silverstein K.A.T."/>
            <person name="Henningsen E."/>
            <person name="Hirsch C.D."/>
            <person name="Visser B."/>
            <person name="Pretorius Z.A."/>
            <person name="Steffenson B.J."/>
            <person name="Schwessinger B."/>
            <person name="Dodds P.N."/>
            <person name="Figueroa M."/>
        </authorList>
    </citation>
    <scope>NUCLEOTIDE SEQUENCE [LARGE SCALE GENOMIC DNA]</scope>
    <source>
        <strain evidence="3 4">Ug99</strain>
    </source>
</reference>
<evidence type="ECO:0000256" key="1">
    <source>
        <dbReference type="SAM" id="MobiDB-lite"/>
    </source>
</evidence>
<name>A0A5B0SK95_PUCGR</name>
<dbReference type="Pfam" id="PF18802">
    <property type="entry name" value="CxC1"/>
    <property type="match status" value="1"/>
</dbReference>
<organism evidence="3 4">
    <name type="scientific">Puccinia graminis f. sp. tritici</name>
    <dbReference type="NCBI Taxonomy" id="56615"/>
    <lineage>
        <taxon>Eukaryota</taxon>
        <taxon>Fungi</taxon>
        <taxon>Dikarya</taxon>
        <taxon>Basidiomycota</taxon>
        <taxon>Pucciniomycotina</taxon>
        <taxon>Pucciniomycetes</taxon>
        <taxon>Pucciniales</taxon>
        <taxon>Pucciniaceae</taxon>
        <taxon>Puccinia</taxon>
    </lineage>
</organism>
<feature type="region of interest" description="Disordered" evidence="1">
    <location>
        <begin position="253"/>
        <end position="372"/>
    </location>
</feature>
<protein>
    <recommendedName>
        <fullName evidence="2">CxC1-like cysteine cluster associated with KDZ transposases domain-containing protein</fullName>
    </recommendedName>
</protein>
<dbReference type="PANTHER" id="PTHR33096">
    <property type="entry name" value="CXC2 DOMAIN-CONTAINING PROTEIN"/>
    <property type="match status" value="1"/>
</dbReference>
<accession>A0A5B0SK95</accession>
<feature type="compositionally biased region" description="Polar residues" evidence="1">
    <location>
        <begin position="74"/>
        <end position="84"/>
    </location>
</feature>
<dbReference type="PANTHER" id="PTHR33096:SF1">
    <property type="entry name" value="CXC1-LIKE CYSTEINE CLUSTER ASSOCIATED WITH KDZ TRANSPOSASES DOMAIN-CONTAINING PROTEIN"/>
    <property type="match status" value="1"/>
</dbReference>
<dbReference type="EMBL" id="VDEP01000003">
    <property type="protein sequence ID" value="KAA1138220.1"/>
    <property type="molecule type" value="Genomic_DNA"/>
</dbReference>
<gene>
    <name evidence="3" type="ORF">PGTUg99_020958</name>
</gene>
<evidence type="ECO:0000259" key="2">
    <source>
        <dbReference type="Pfam" id="PF18802"/>
    </source>
</evidence>
<evidence type="ECO:0000313" key="3">
    <source>
        <dbReference type="EMBL" id="KAA1138220.1"/>
    </source>
</evidence>
<proteinExistence type="predicted"/>
<sequence length="495" mass="56206">MAPKKNLYKFHYGSQLPVTETRSQKTARLKFAKRTAAEVGRHLQEKHHRERGSDEHRDPEDSQAAPFETEPENEFNQLGFNDSSPWEDTEEIMDDEEAATLARIRSLHQQLIQQQQNRNWKDLTAEMHTVREMDLVDLMGQMRVKFTFCRCTPDPVHLLANGYLASTPIFPQTAFSLWLLNFYDLLWNICNSHVTPFAKVLQRWNESISVRLCAKKTSKSMERNFFQTITSTNKQEILAQRSCPACFGVSHLVPNQPPSPDRNDQANTTNLTSNNTSPAQPLDSTNTTRSTNNTHTSNQVDIQTNTTNATSNSNSPVQPLHSTHTTRSPNHSNISNQAESQATNNPSRLDNNPNTQPQDDLNVPPDDCNMHPPEKNQVFVCLDGNFQHRHHERASKNYLELESQPFFIHPEELQLSNEEILHGELAKRVSKKAFRKTAVVNSTKQLTIDEMRAHGRAVTTQACLGAAAATTRSFTSVIFTKRAKVGVYRCQYSND</sequence>
<dbReference type="Proteomes" id="UP000325313">
    <property type="component" value="Unassembled WGS sequence"/>
</dbReference>
<comment type="caution">
    <text evidence="3">The sequence shown here is derived from an EMBL/GenBank/DDBJ whole genome shotgun (WGS) entry which is preliminary data.</text>
</comment>
<feature type="compositionally biased region" description="Basic and acidic residues" evidence="1">
    <location>
        <begin position="51"/>
        <end position="60"/>
    </location>
</feature>
<dbReference type="InterPro" id="IPR041320">
    <property type="entry name" value="CxC1"/>
</dbReference>
<feature type="compositionally biased region" description="Polar residues" evidence="1">
    <location>
        <begin position="316"/>
        <end position="359"/>
    </location>
</feature>
<feature type="compositionally biased region" description="Low complexity" evidence="1">
    <location>
        <begin position="267"/>
        <end position="277"/>
    </location>
</feature>